<dbReference type="GO" id="GO:0004441">
    <property type="term" value="F:inositol-1,4-bisphosphate 1-phosphatase activity"/>
    <property type="evidence" value="ECO:0007669"/>
    <property type="project" value="UniProtKB-EC"/>
</dbReference>
<dbReference type="GO" id="GO:0008270">
    <property type="term" value="F:zinc ion binding"/>
    <property type="evidence" value="ECO:0007669"/>
    <property type="project" value="UniProtKB-KW"/>
</dbReference>
<evidence type="ECO:0000256" key="8">
    <source>
        <dbReference type="ARBA" id="ARBA00022771"/>
    </source>
</evidence>
<comment type="similarity">
    <text evidence="3">Belongs to the inositol monophosphatase superfamily.</text>
</comment>
<dbReference type="Gene3D" id="3.30.540.10">
    <property type="entry name" value="Fructose-1,6-Bisphosphatase, subunit A, domain 1"/>
    <property type="match status" value="1"/>
</dbReference>
<dbReference type="Gene3D" id="3.40.190.80">
    <property type="match status" value="1"/>
</dbReference>
<comment type="catalytic activity">
    <reaction evidence="19">
        <text>1D-myo-inositol 1,4-bisphosphate + H2O = 1D-myo-inositol 4-phosphate + phosphate</text>
        <dbReference type="Rhea" id="RHEA:15553"/>
        <dbReference type="ChEBI" id="CHEBI:15377"/>
        <dbReference type="ChEBI" id="CHEBI:43474"/>
        <dbReference type="ChEBI" id="CHEBI:58282"/>
        <dbReference type="ChEBI" id="CHEBI:58469"/>
        <dbReference type="EC" id="3.1.3.57"/>
    </reaction>
    <physiologicalReaction direction="left-to-right" evidence="19">
        <dbReference type="Rhea" id="RHEA:15554"/>
    </physiologicalReaction>
</comment>
<comment type="catalytic activity">
    <reaction evidence="21">
        <text>3'-phosphoadenylyl sulfate + H2O = adenosine 5'-phosphosulfate + phosphate</text>
        <dbReference type="Rhea" id="RHEA:77639"/>
        <dbReference type="ChEBI" id="CHEBI:15377"/>
        <dbReference type="ChEBI" id="CHEBI:43474"/>
        <dbReference type="ChEBI" id="CHEBI:58243"/>
        <dbReference type="ChEBI" id="CHEBI:58339"/>
        <dbReference type="EC" id="3.1.3.7"/>
    </reaction>
    <physiologicalReaction direction="left-to-right" evidence="21">
        <dbReference type="Rhea" id="RHEA:77640"/>
    </physiologicalReaction>
</comment>
<evidence type="ECO:0000256" key="16">
    <source>
        <dbReference type="ARBA" id="ARBA00041815"/>
    </source>
</evidence>
<dbReference type="FunFam" id="3.30.160.60:FF:001289">
    <property type="entry name" value="Zinc finger protein 574"/>
    <property type="match status" value="1"/>
</dbReference>
<dbReference type="GO" id="GO:0008441">
    <property type="term" value="F:3'(2'),5'-bisphosphate nucleotidase activity"/>
    <property type="evidence" value="ECO:0007669"/>
    <property type="project" value="UniProtKB-EC"/>
</dbReference>
<dbReference type="GO" id="GO:0006357">
    <property type="term" value="P:regulation of transcription by RNA polymerase II"/>
    <property type="evidence" value="ECO:0007669"/>
    <property type="project" value="UniProtKB-ARBA"/>
</dbReference>
<comment type="cofactor">
    <cofactor evidence="1 25">
        <name>Mg(2+)</name>
        <dbReference type="ChEBI" id="CHEBI:18420"/>
    </cofactor>
</comment>
<evidence type="ECO:0000313" key="29">
    <source>
        <dbReference type="Proteomes" id="UP000789524"/>
    </source>
</evidence>
<evidence type="ECO:0000256" key="12">
    <source>
        <dbReference type="ARBA" id="ARBA00023015"/>
    </source>
</evidence>
<dbReference type="PANTHER" id="PTHR24377">
    <property type="entry name" value="IP01015P-RELATED"/>
    <property type="match status" value="1"/>
</dbReference>
<evidence type="ECO:0000256" key="9">
    <source>
        <dbReference type="ARBA" id="ARBA00022801"/>
    </source>
</evidence>
<dbReference type="Proteomes" id="UP000789524">
    <property type="component" value="Unassembled WGS sequence"/>
</dbReference>
<dbReference type="SUPFAM" id="SSF57667">
    <property type="entry name" value="beta-beta-alpha zinc fingers"/>
    <property type="match status" value="6"/>
</dbReference>
<evidence type="ECO:0000256" key="23">
    <source>
        <dbReference type="ARBA" id="ARBA00044544"/>
    </source>
</evidence>
<evidence type="ECO:0000256" key="13">
    <source>
        <dbReference type="ARBA" id="ARBA00023163"/>
    </source>
</evidence>
<keyword evidence="9" id="KW-0378">Hydrolase</keyword>
<evidence type="ECO:0000313" key="28">
    <source>
        <dbReference type="EMBL" id="CAG9565510.1"/>
    </source>
</evidence>
<dbReference type="InterPro" id="IPR020583">
    <property type="entry name" value="Inositol_monoP_metal-BS"/>
</dbReference>
<dbReference type="PROSITE" id="PS00028">
    <property type="entry name" value="ZINC_FINGER_C2H2_1"/>
    <property type="match status" value="5"/>
</dbReference>
<evidence type="ECO:0000256" key="6">
    <source>
        <dbReference type="ARBA" id="ARBA00022723"/>
    </source>
</evidence>
<dbReference type="GO" id="GO:0005634">
    <property type="term" value="C:nucleus"/>
    <property type="evidence" value="ECO:0007669"/>
    <property type="project" value="UniProtKB-SubCell"/>
</dbReference>
<feature type="domain" description="C2H2-type" evidence="27">
    <location>
        <begin position="259"/>
        <end position="286"/>
    </location>
</feature>
<keyword evidence="13" id="KW-0804">Transcription</keyword>
<keyword evidence="11 25" id="KW-0460">Magnesium</keyword>
<evidence type="ECO:0000256" key="20">
    <source>
        <dbReference type="ARBA" id="ARBA00044479"/>
    </source>
</evidence>
<gene>
    <name evidence="28" type="ORF">DCHRY22_LOCUS6337</name>
</gene>
<dbReference type="InterPro" id="IPR036236">
    <property type="entry name" value="Znf_C2H2_sf"/>
</dbReference>
<dbReference type="PRINTS" id="PR00377">
    <property type="entry name" value="IMPHPHTASES"/>
</dbReference>
<keyword evidence="10" id="KW-0862">Zinc</keyword>
<keyword evidence="8 26" id="KW-0863">Zinc-finger</keyword>
<dbReference type="FunFam" id="3.30.160.60:FF:002343">
    <property type="entry name" value="Zinc finger protein 33A"/>
    <property type="match status" value="1"/>
</dbReference>
<dbReference type="FunFam" id="3.40.190.80:FF:000006">
    <property type="entry name" value="Bisphosphate nucleotidase 1"/>
    <property type="match status" value="1"/>
</dbReference>
<feature type="domain" description="C2H2-type" evidence="27">
    <location>
        <begin position="370"/>
        <end position="397"/>
    </location>
</feature>
<dbReference type="SUPFAM" id="SSF56655">
    <property type="entry name" value="Carbohydrate phosphatase"/>
    <property type="match status" value="1"/>
</dbReference>
<feature type="domain" description="C2H2-type" evidence="27">
    <location>
        <begin position="232"/>
        <end position="259"/>
    </location>
</feature>
<accession>A0A8J2W365</accession>
<protein>
    <recommendedName>
        <fullName evidence="15">3'(2'),5'-bisphosphate nucleotidase 1</fullName>
        <ecNumber evidence="22">3.1.3.57</ecNumber>
        <ecNumber evidence="4">3.1.3.7</ecNumber>
    </recommendedName>
    <alternativeName>
        <fullName evidence="23">3'-phosphoadenosine 5'-phosphate phosphatase</fullName>
    </alternativeName>
    <alternativeName>
        <fullName evidence="16">Bisphosphate 3'-nucleotidase 1</fullName>
    </alternativeName>
    <alternativeName>
        <fullName evidence="24">Inositol-polyphosphate 1-phosphatase</fullName>
    </alternativeName>
</protein>
<keyword evidence="12" id="KW-0805">Transcription regulation</keyword>
<name>A0A8J2W365_9NEOP</name>
<evidence type="ECO:0000256" key="10">
    <source>
        <dbReference type="ARBA" id="ARBA00022833"/>
    </source>
</evidence>
<keyword evidence="5" id="KW-0452">Lithium</keyword>
<reference evidence="28" key="1">
    <citation type="submission" date="2021-09" db="EMBL/GenBank/DDBJ databases">
        <authorList>
            <person name="Martin H S."/>
        </authorList>
    </citation>
    <scope>NUCLEOTIDE SEQUENCE</scope>
</reference>
<keyword evidence="29" id="KW-1185">Reference proteome</keyword>
<evidence type="ECO:0000256" key="17">
    <source>
        <dbReference type="ARBA" id="ARBA00044465"/>
    </source>
</evidence>
<feature type="domain" description="C2H2-type" evidence="27">
    <location>
        <begin position="174"/>
        <end position="202"/>
    </location>
</feature>
<evidence type="ECO:0000256" key="19">
    <source>
        <dbReference type="ARBA" id="ARBA00044478"/>
    </source>
</evidence>
<dbReference type="EC" id="3.1.3.57" evidence="22"/>
<dbReference type="PROSITE" id="PS00630">
    <property type="entry name" value="IMP_2"/>
    <property type="match status" value="1"/>
</dbReference>
<feature type="domain" description="C2H2-type" evidence="27">
    <location>
        <begin position="312"/>
        <end position="339"/>
    </location>
</feature>
<evidence type="ECO:0000256" key="5">
    <source>
        <dbReference type="ARBA" id="ARBA00022671"/>
    </source>
</evidence>
<feature type="binding site" evidence="25">
    <location>
        <position position="682"/>
    </location>
    <ligand>
        <name>Mg(2+)</name>
        <dbReference type="ChEBI" id="CHEBI:18420"/>
        <label>1</label>
        <note>catalytic</note>
    </ligand>
</feature>
<evidence type="ECO:0000256" key="24">
    <source>
        <dbReference type="ARBA" id="ARBA00044554"/>
    </source>
</evidence>
<feature type="domain" description="C2H2-type" evidence="27">
    <location>
        <begin position="142"/>
        <end position="171"/>
    </location>
</feature>
<dbReference type="Pfam" id="PF00459">
    <property type="entry name" value="Inositol_P"/>
    <property type="match status" value="1"/>
</dbReference>
<feature type="binding site" evidence="25">
    <location>
        <position position="727"/>
    </location>
    <ligand>
        <name>Mg(2+)</name>
        <dbReference type="ChEBI" id="CHEBI:18420"/>
        <label>1</label>
        <note>catalytic</note>
    </ligand>
</feature>
<keyword evidence="6 25" id="KW-0479">Metal-binding</keyword>
<evidence type="ECO:0000256" key="1">
    <source>
        <dbReference type="ARBA" id="ARBA00001946"/>
    </source>
</evidence>
<dbReference type="EC" id="3.1.3.7" evidence="4"/>
<feature type="domain" description="C2H2-type" evidence="27">
    <location>
        <begin position="339"/>
        <end position="369"/>
    </location>
</feature>
<evidence type="ECO:0000256" key="15">
    <source>
        <dbReference type="ARBA" id="ARBA00040342"/>
    </source>
</evidence>
<dbReference type="CDD" id="cd01640">
    <property type="entry name" value="IPPase"/>
    <property type="match status" value="1"/>
</dbReference>
<comment type="catalytic activity">
    <reaction evidence="17">
        <text>1D-myo-inositol 1,3,4-trisphosphate + H2O = 1D-myo-inositol 3,4-bisphosphate + phosphate</text>
        <dbReference type="Rhea" id="RHEA:70319"/>
        <dbReference type="ChEBI" id="CHEBI:15377"/>
        <dbReference type="ChEBI" id="CHEBI:43474"/>
        <dbReference type="ChEBI" id="CHEBI:58414"/>
        <dbReference type="ChEBI" id="CHEBI:83241"/>
    </reaction>
    <physiologicalReaction direction="left-to-right" evidence="17">
        <dbReference type="Rhea" id="RHEA:70320"/>
    </physiologicalReaction>
</comment>
<dbReference type="InterPro" id="IPR020550">
    <property type="entry name" value="Inositol_monophosphatase_CS"/>
</dbReference>
<evidence type="ECO:0000256" key="21">
    <source>
        <dbReference type="ARBA" id="ARBA00044484"/>
    </source>
</evidence>
<organism evidence="28 29">
    <name type="scientific">Danaus chrysippus</name>
    <name type="common">African queen</name>
    <dbReference type="NCBI Taxonomy" id="151541"/>
    <lineage>
        <taxon>Eukaryota</taxon>
        <taxon>Metazoa</taxon>
        <taxon>Ecdysozoa</taxon>
        <taxon>Arthropoda</taxon>
        <taxon>Hexapoda</taxon>
        <taxon>Insecta</taxon>
        <taxon>Pterygota</taxon>
        <taxon>Neoptera</taxon>
        <taxon>Endopterygota</taxon>
        <taxon>Lepidoptera</taxon>
        <taxon>Glossata</taxon>
        <taxon>Ditrysia</taxon>
        <taxon>Papilionoidea</taxon>
        <taxon>Nymphalidae</taxon>
        <taxon>Danainae</taxon>
        <taxon>Danaini</taxon>
        <taxon>Danaina</taxon>
        <taxon>Danaus</taxon>
        <taxon>Anosia</taxon>
    </lineage>
</organism>
<dbReference type="AlphaFoldDB" id="A0A8J2W365"/>
<keyword evidence="14" id="KW-0539">Nucleus</keyword>
<feature type="domain" description="C2H2-type" evidence="27">
    <location>
        <begin position="287"/>
        <end position="314"/>
    </location>
</feature>
<comment type="subcellular location">
    <subcellularLocation>
        <location evidence="2">Nucleus</location>
    </subcellularLocation>
</comment>
<dbReference type="GO" id="GO:0046854">
    <property type="term" value="P:phosphatidylinositol phosphate biosynthetic process"/>
    <property type="evidence" value="ECO:0007669"/>
    <property type="project" value="InterPro"/>
</dbReference>
<evidence type="ECO:0000256" key="22">
    <source>
        <dbReference type="ARBA" id="ARBA00044519"/>
    </source>
</evidence>
<evidence type="ECO:0000256" key="4">
    <source>
        <dbReference type="ARBA" id="ARBA00012633"/>
    </source>
</evidence>
<evidence type="ECO:0000256" key="18">
    <source>
        <dbReference type="ARBA" id="ARBA00044466"/>
    </source>
</evidence>
<dbReference type="EMBL" id="CAKASE010000053">
    <property type="protein sequence ID" value="CAG9565510.1"/>
    <property type="molecule type" value="Genomic_DNA"/>
</dbReference>
<comment type="catalytic activity">
    <reaction evidence="20">
        <text>adenosine 3',5'-bisphosphate + H2O = AMP + phosphate</text>
        <dbReference type="Rhea" id="RHEA:10040"/>
        <dbReference type="ChEBI" id="CHEBI:15377"/>
        <dbReference type="ChEBI" id="CHEBI:43474"/>
        <dbReference type="ChEBI" id="CHEBI:58343"/>
        <dbReference type="ChEBI" id="CHEBI:456215"/>
        <dbReference type="EC" id="3.1.3.7"/>
    </reaction>
    <physiologicalReaction direction="left-to-right" evidence="20">
        <dbReference type="Rhea" id="RHEA:10041"/>
    </physiologicalReaction>
</comment>
<comment type="caution">
    <text evidence="28">The sequence shown here is derived from an EMBL/GenBank/DDBJ whole genome shotgun (WGS) entry which is preliminary data.</text>
</comment>
<dbReference type="OrthoDB" id="654211at2759"/>
<evidence type="ECO:0000256" key="14">
    <source>
        <dbReference type="ARBA" id="ARBA00023242"/>
    </source>
</evidence>
<dbReference type="Gene3D" id="3.30.160.60">
    <property type="entry name" value="Classic Zinc Finger"/>
    <property type="match status" value="8"/>
</dbReference>
<dbReference type="Pfam" id="PF00096">
    <property type="entry name" value="zf-C2H2"/>
    <property type="match status" value="4"/>
</dbReference>
<comment type="catalytic activity">
    <reaction evidence="18">
        <text>adenosine 2',5'-bisphosphate + H2O = AMP + phosphate</text>
        <dbReference type="Rhea" id="RHEA:77643"/>
        <dbReference type="ChEBI" id="CHEBI:15377"/>
        <dbReference type="ChEBI" id="CHEBI:43474"/>
        <dbReference type="ChEBI" id="CHEBI:194156"/>
        <dbReference type="ChEBI" id="CHEBI:456215"/>
        <dbReference type="EC" id="3.1.3.7"/>
    </reaction>
    <physiologicalReaction direction="left-to-right" evidence="18">
        <dbReference type="Rhea" id="RHEA:77644"/>
    </physiologicalReaction>
</comment>
<evidence type="ECO:0000256" key="25">
    <source>
        <dbReference type="PIRSR" id="PIRSR600760-2"/>
    </source>
</evidence>
<sequence length="955" mass="107892">MPPKLKRGRPPGSKNKKTINLLAQKIKDEQNGENIKQQNDDCYCESCKQSFPSARVYRKHVKSCTIKQEISLAGVDVTPIKPAYNCKQCSKKFRFIKSYESHLLNEHSSTPGSVSCNQCDVVCPNEDVLAQHVQNVHLREIFECEHCDQKFVRRSHVLRHMMQKGCDGRKIVTYPCEICEASFSRKDNLMVHLRLQHITTKHFSCKLCEYHTRNFSKLIIHNQQKHTETPRFECDHCGKITGSRGAIAKHLEIHGDKKFGCEVCGYATFTVEVMRRHVLTHVREKPYKCDICGQSYIQKVQLQRHLEKHTGNQCNICSKSFDSKIKLIVHEIMHKGEPLLCPYSNCDTKKFKDANDLASHIKMHLNEKPFECEVCNKRFNLEVNMRRHMGTHTLEKARRCMYCVSARAYVRGEQLVRHVRKTHPQVFQQRLLHVRSVLGSNLGLSRVRKSEIESILNVLDAESDRILEGCGDGALYGGLQENDDSNIKQEEEKPLMAEDELADSLNKLLTHMIDKEMLECLGWPDEPIDEVLERMISNCGAKAADHSWPRVQRLRENAKQLFLHVVEDQTVARMLHTHTIDQVIKHILAQVADDKLDLVEFGIFIYSSNMSSTAPLIIRLLASSVSVAGRAGKIVRDVMSRGELGIVEKGKDDYQTEADRSAQRCIISSLSSLYPKVNIIGEEGSPDSEGEIPSEWLQIEADKEVLLLECPSSLQGVKEEDIVVWVDPLDGTSEYTQGALMLKRDPWERWKMYLTHPLISIKWYLSLRHSNYGFLEHVTVLIGISVNEKPVAGVIHQPYFKTMVGEEKKMGRTIWGLQGIGVGGYTPAPPPDSLVITTTRSHSNPVVEKALQVMNAAQILRVGGAGYKVLQLLEGKASIYVFASPGCKKWDTCAPEAVLSAAGGKLTDILGDFYKYGASVTHPNKTGVLAAVNDELHNYALSRIPQELKDKLSGN</sequence>
<evidence type="ECO:0000256" key="11">
    <source>
        <dbReference type="ARBA" id="ARBA00022842"/>
    </source>
</evidence>
<dbReference type="InterPro" id="IPR050826">
    <property type="entry name" value="Krueppel_C2H2_ZnFinger"/>
</dbReference>
<evidence type="ECO:0000256" key="3">
    <source>
        <dbReference type="ARBA" id="ARBA00009759"/>
    </source>
</evidence>
<evidence type="ECO:0000256" key="2">
    <source>
        <dbReference type="ARBA" id="ARBA00004123"/>
    </source>
</evidence>
<evidence type="ECO:0000259" key="27">
    <source>
        <dbReference type="PROSITE" id="PS50157"/>
    </source>
</evidence>
<feature type="domain" description="C2H2-type" evidence="27">
    <location>
        <begin position="84"/>
        <end position="112"/>
    </location>
</feature>
<proteinExistence type="inferred from homology"/>
<dbReference type="InterPro" id="IPR000760">
    <property type="entry name" value="Inositol_monophosphatase-like"/>
</dbReference>
<dbReference type="PROSITE" id="PS00629">
    <property type="entry name" value="IMP_1"/>
    <property type="match status" value="1"/>
</dbReference>
<dbReference type="InterPro" id="IPR013087">
    <property type="entry name" value="Znf_C2H2_type"/>
</dbReference>
<dbReference type="PROSITE" id="PS50157">
    <property type="entry name" value="ZINC_FINGER_C2H2_2"/>
    <property type="match status" value="9"/>
</dbReference>
<dbReference type="SMART" id="SM00355">
    <property type="entry name" value="ZnF_C2H2"/>
    <property type="match status" value="13"/>
</dbReference>
<evidence type="ECO:0000256" key="7">
    <source>
        <dbReference type="ARBA" id="ARBA00022737"/>
    </source>
</evidence>
<evidence type="ECO:0000256" key="26">
    <source>
        <dbReference type="PROSITE-ProRule" id="PRU00042"/>
    </source>
</evidence>
<keyword evidence="7" id="KW-0677">Repeat</keyword>
<feature type="binding site" evidence="25">
    <location>
        <position position="729"/>
    </location>
    <ligand>
        <name>Mg(2+)</name>
        <dbReference type="ChEBI" id="CHEBI:18420"/>
        <label>1</label>
        <note>catalytic</note>
    </ligand>
</feature>
<feature type="binding site" evidence="25">
    <location>
        <position position="730"/>
    </location>
    <ligand>
        <name>Mg(2+)</name>
        <dbReference type="ChEBI" id="CHEBI:18420"/>
        <label>1</label>
        <note>catalytic</note>
    </ligand>
</feature>
<feature type="binding site" evidence="25">
    <location>
        <position position="891"/>
    </location>
    <ligand>
        <name>Mg(2+)</name>
        <dbReference type="ChEBI" id="CHEBI:18420"/>
        <label>1</label>
        <note>catalytic</note>
    </ligand>
</feature>